<evidence type="ECO:0000313" key="2">
    <source>
        <dbReference type="EMBL" id="GLS19921.1"/>
    </source>
</evidence>
<feature type="signal peptide" evidence="1">
    <location>
        <begin position="1"/>
        <end position="27"/>
    </location>
</feature>
<proteinExistence type="predicted"/>
<dbReference type="InterPro" id="IPR050767">
    <property type="entry name" value="Sel1_AlgK"/>
</dbReference>
<dbReference type="InterPro" id="IPR011990">
    <property type="entry name" value="TPR-like_helical_dom_sf"/>
</dbReference>
<dbReference type="Pfam" id="PF08238">
    <property type="entry name" value="Sel1"/>
    <property type="match status" value="3"/>
</dbReference>
<name>A0ABQ6CI69_9HYPH</name>
<dbReference type="PANTHER" id="PTHR11102">
    <property type="entry name" value="SEL-1-LIKE PROTEIN"/>
    <property type="match status" value="1"/>
</dbReference>
<dbReference type="PROSITE" id="PS51257">
    <property type="entry name" value="PROKAR_LIPOPROTEIN"/>
    <property type="match status" value="1"/>
</dbReference>
<organism evidence="2 3">
    <name type="scientific">Labrys miyagiensis</name>
    <dbReference type="NCBI Taxonomy" id="346912"/>
    <lineage>
        <taxon>Bacteria</taxon>
        <taxon>Pseudomonadati</taxon>
        <taxon>Pseudomonadota</taxon>
        <taxon>Alphaproteobacteria</taxon>
        <taxon>Hyphomicrobiales</taxon>
        <taxon>Xanthobacteraceae</taxon>
        <taxon>Labrys</taxon>
    </lineage>
</organism>
<evidence type="ECO:0000256" key="1">
    <source>
        <dbReference type="SAM" id="SignalP"/>
    </source>
</evidence>
<dbReference type="RefSeq" id="WP_284312979.1">
    <property type="nucleotide sequence ID" value="NZ_BSPC01000026.1"/>
</dbReference>
<sequence length="204" mass="22552">MRTRYRWSARAASAALLVVTACTLAQAGYDEGKAAYNKGDFDAALREWRPLAERGDAKAQKKLGDMYAGAEGVDENDGIAIQWYRKAAEQGVVEAQTSLGLMYESGQGVHQNHALAMDWYRKAAALKDPVGQSSLAAMYDYGLSVPRNRVVAYALYNLSPLNRFYAQALQHKMTRAQTKAGEELTDRLAHATDFLKALDQATRR</sequence>
<keyword evidence="3" id="KW-1185">Reference proteome</keyword>
<dbReference type="PANTHER" id="PTHR11102:SF160">
    <property type="entry name" value="ERAD-ASSOCIATED E3 UBIQUITIN-PROTEIN LIGASE COMPONENT HRD3"/>
    <property type="match status" value="1"/>
</dbReference>
<reference evidence="3" key="1">
    <citation type="journal article" date="2019" name="Int. J. Syst. Evol. Microbiol.">
        <title>The Global Catalogue of Microorganisms (GCM) 10K type strain sequencing project: providing services to taxonomists for standard genome sequencing and annotation.</title>
        <authorList>
            <consortium name="The Broad Institute Genomics Platform"/>
            <consortium name="The Broad Institute Genome Sequencing Center for Infectious Disease"/>
            <person name="Wu L."/>
            <person name="Ma J."/>
        </authorList>
    </citation>
    <scope>NUCLEOTIDE SEQUENCE [LARGE SCALE GENOMIC DNA]</scope>
    <source>
        <strain evidence="3">NBRC 101365</strain>
    </source>
</reference>
<feature type="chain" id="PRO_5046069700" description="Sel1 repeat family protein" evidence="1">
    <location>
        <begin position="28"/>
        <end position="204"/>
    </location>
</feature>
<protein>
    <recommendedName>
        <fullName evidence="4">Sel1 repeat family protein</fullName>
    </recommendedName>
</protein>
<dbReference type="InterPro" id="IPR006597">
    <property type="entry name" value="Sel1-like"/>
</dbReference>
<dbReference type="Proteomes" id="UP001156882">
    <property type="component" value="Unassembled WGS sequence"/>
</dbReference>
<keyword evidence="1" id="KW-0732">Signal</keyword>
<dbReference type="SMART" id="SM00671">
    <property type="entry name" value="SEL1"/>
    <property type="match status" value="3"/>
</dbReference>
<comment type="caution">
    <text evidence="2">The sequence shown here is derived from an EMBL/GenBank/DDBJ whole genome shotgun (WGS) entry which is preliminary data.</text>
</comment>
<gene>
    <name evidence="2" type="ORF">GCM10007874_29380</name>
</gene>
<evidence type="ECO:0000313" key="3">
    <source>
        <dbReference type="Proteomes" id="UP001156882"/>
    </source>
</evidence>
<dbReference type="Gene3D" id="1.25.40.10">
    <property type="entry name" value="Tetratricopeptide repeat domain"/>
    <property type="match status" value="1"/>
</dbReference>
<accession>A0ABQ6CI69</accession>
<dbReference type="SUPFAM" id="SSF81901">
    <property type="entry name" value="HCP-like"/>
    <property type="match status" value="1"/>
</dbReference>
<evidence type="ECO:0008006" key="4">
    <source>
        <dbReference type="Google" id="ProtNLM"/>
    </source>
</evidence>
<dbReference type="EMBL" id="BSPC01000026">
    <property type="protein sequence ID" value="GLS19921.1"/>
    <property type="molecule type" value="Genomic_DNA"/>
</dbReference>